<protein>
    <submittedName>
        <fullName evidence="2">ATP-grasp-modified RiPP</fullName>
    </submittedName>
</protein>
<dbReference type="InterPro" id="IPR025843">
    <property type="entry name" value="Actino_peptide"/>
</dbReference>
<organism evidence="2 3">
    <name type="scientific">Streptantibioticus rubrisoli</name>
    <dbReference type="NCBI Taxonomy" id="1387313"/>
    <lineage>
        <taxon>Bacteria</taxon>
        <taxon>Bacillati</taxon>
        <taxon>Actinomycetota</taxon>
        <taxon>Actinomycetes</taxon>
        <taxon>Kitasatosporales</taxon>
        <taxon>Streptomycetaceae</taxon>
        <taxon>Streptantibioticus</taxon>
    </lineage>
</organism>
<feature type="compositionally biased region" description="Basic and acidic residues" evidence="1">
    <location>
        <begin position="50"/>
        <end position="63"/>
    </location>
</feature>
<sequence length="83" mass="8952">MSVTVAAPWGVHRMKPFPASAVVPETRVVLDPETQTGRWLAEDGATLPAWDRHKKSETSKETKTGTSLDGNSDQGSDQQGDSD</sequence>
<proteinExistence type="predicted"/>
<reference evidence="2 3" key="1">
    <citation type="submission" date="2022-06" db="EMBL/GenBank/DDBJ databases">
        <title>Draft genome sequence of type strain Streptomyces rubrisoli DSM 42083.</title>
        <authorList>
            <person name="Duangmal K."/>
            <person name="Klaysubun C."/>
        </authorList>
    </citation>
    <scope>NUCLEOTIDE SEQUENCE [LARGE SCALE GENOMIC DNA]</scope>
    <source>
        <strain evidence="2 3">DSM 42083</strain>
    </source>
</reference>
<feature type="compositionally biased region" description="Low complexity" evidence="1">
    <location>
        <begin position="64"/>
        <end position="83"/>
    </location>
</feature>
<dbReference type="NCBIfam" id="TIGR04186">
    <property type="entry name" value="GRASP_targ"/>
    <property type="match status" value="1"/>
</dbReference>
<comment type="caution">
    <text evidence="2">The sequence shown here is derived from an EMBL/GenBank/DDBJ whole genome shotgun (WGS) entry which is preliminary data.</text>
</comment>
<evidence type="ECO:0000313" key="2">
    <source>
        <dbReference type="EMBL" id="MCQ4046278.1"/>
    </source>
</evidence>
<name>A0ABT1PNW7_9ACTN</name>
<dbReference type="InterPro" id="IPR026496">
    <property type="entry name" value="GRASP_targ"/>
</dbReference>
<accession>A0ABT1PNW7</accession>
<dbReference type="EMBL" id="JANFNH010000060">
    <property type="protein sequence ID" value="MCQ4046278.1"/>
    <property type="molecule type" value="Genomic_DNA"/>
</dbReference>
<evidence type="ECO:0000313" key="3">
    <source>
        <dbReference type="Proteomes" id="UP001206206"/>
    </source>
</evidence>
<keyword evidence="3" id="KW-1185">Reference proteome</keyword>
<dbReference type="RefSeq" id="WP_255932447.1">
    <property type="nucleotide sequence ID" value="NZ_JANFNH010000060.1"/>
</dbReference>
<gene>
    <name evidence="2" type="primary">tgmA</name>
    <name evidence="2" type="ORF">NON19_30580</name>
</gene>
<dbReference type="Pfam" id="PF14408">
    <property type="entry name" value="Actino_peptide"/>
    <property type="match status" value="1"/>
</dbReference>
<dbReference type="Proteomes" id="UP001206206">
    <property type="component" value="Unassembled WGS sequence"/>
</dbReference>
<evidence type="ECO:0000256" key="1">
    <source>
        <dbReference type="SAM" id="MobiDB-lite"/>
    </source>
</evidence>
<feature type="region of interest" description="Disordered" evidence="1">
    <location>
        <begin position="34"/>
        <end position="83"/>
    </location>
</feature>